<dbReference type="CDD" id="cd20292">
    <property type="entry name" value="cupin_QdtA-like"/>
    <property type="match status" value="1"/>
</dbReference>
<name>A0A151CHA1_9BACT</name>
<sequence length="120" mass="13950">MAYFIDLPTFGDERGKLTIIEKVLPFEIKRFYYVYDVCAKRGGHRHKKTVQALVCLGGSCEVYVNNGKEEQVFVLSQPDKCLIVEPHDWHTMDHFTDGSTLLVFASEYYDVNDYIDKEYP</sequence>
<dbReference type="InterPro" id="IPR008894">
    <property type="entry name" value="QdtA_cupin_dom"/>
</dbReference>
<dbReference type="OrthoDB" id="272049at2"/>
<dbReference type="SUPFAM" id="SSF51182">
    <property type="entry name" value="RmlC-like cupins"/>
    <property type="match status" value="1"/>
</dbReference>
<comment type="caution">
    <text evidence="2">The sequence shown here is derived from an EMBL/GenBank/DDBJ whole genome shotgun (WGS) entry which is preliminary data.</text>
</comment>
<reference evidence="2 3" key="1">
    <citation type="submission" date="2015-11" db="EMBL/GenBank/DDBJ databases">
        <title>Draft genome of Sulfurovum riftiae 1812E, a member of the Epsilonproteobacteria isolated from the tube of the deep-sea hydrothermal vent tubewom Riftia pachyptila.</title>
        <authorList>
            <person name="Vetriani C."/>
            <person name="Giovannelli D."/>
        </authorList>
    </citation>
    <scope>NUCLEOTIDE SEQUENCE [LARGE SCALE GENOMIC DNA]</scope>
    <source>
        <strain evidence="2 3">1812E</strain>
    </source>
</reference>
<dbReference type="STRING" id="1630136.AS592_08890"/>
<dbReference type="InterPro" id="IPR011051">
    <property type="entry name" value="RmlC_Cupin_sf"/>
</dbReference>
<gene>
    <name evidence="2" type="ORF">AS592_08890</name>
</gene>
<evidence type="ECO:0000313" key="2">
    <source>
        <dbReference type="EMBL" id="KYJ86922.1"/>
    </source>
</evidence>
<keyword evidence="3" id="KW-1185">Reference proteome</keyword>
<dbReference type="Pfam" id="PF05523">
    <property type="entry name" value="FdtA"/>
    <property type="match status" value="1"/>
</dbReference>
<evidence type="ECO:0000313" key="3">
    <source>
        <dbReference type="Proteomes" id="UP000075359"/>
    </source>
</evidence>
<protein>
    <recommendedName>
        <fullName evidence="1">Sugar 3,4-ketoisomerase QdtA cupin domain-containing protein</fullName>
    </recommendedName>
</protein>
<dbReference type="RefSeq" id="WP_067330513.1">
    <property type="nucleotide sequence ID" value="NZ_LNKT01000012.1"/>
</dbReference>
<proteinExistence type="predicted"/>
<organism evidence="2 3">
    <name type="scientific">Sulfurovum riftiae</name>
    <dbReference type="NCBI Taxonomy" id="1630136"/>
    <lineage>
        <taxon>Bacteria</taxon>
        <taxon>Pseudomonadati</taxon>
        <taxon>Campylobacterota</taxon>
        <taxon>Epsilonproteobacteria</taxon>
        <taxon>Campylobacterales</taxon>
        <taxon>Sulfurovaceae</taxon>
        <taxon>Sulfurovum</taxon>
    </lineage>
</organism>
<dbReference type="InterPro" id="IPR014710">
    <property type="entry name" value="RmlC-like_jellyroll"/>
</dbReference>
<dbReference type="EMBL" id="LNKT01000012">
    <property type="protein sequence ID" value="KYJ86922.1"/>
    <property type="molecule type" value="Genomic_DNA"/>
</dbReference>
<accession>A0A151CHA1</accession>
<evidence type="ECO:0000259" key="1">
    <source>
        <dbReference type="Pfam" id="PF05523"/>
    </source>
</evidence>
<dbReference type="AlphaFoldDB" id="A0A151CHA1"/>
<dbReference type="Proteomes" id="UP000075359">
    <property type="component" value="Unassembled WGS sequence"/>
</dbReference>
<feature type="domain" description="Sugar 3,4-ketoisomerase QdtA cupin" evidence="1">
    <location>
        <begin position="4"/>
        <end position="116"/>
    </location>
</feature>
<dbReference type="Gene3D" id="2.60.120.10">
    <property type="entry name" value="Jelly Rolls"/>
    <property type="match status" value="1"/>
</dbReference>